<feature type="coiled-coil region" evidence="13">
    <location>
        <begin position="46"/>
        <end position="130"/>
    </location>
</feature>
<evidence type="ECO:0000256" key="10">
    <source>
        <dbReference type="ARBA" id="ARBA00025198"/>
    </source>
</evidence>
<dbReference type="CDD" id="cd06503">
    <property type="entry name" value="ATP-synt_Fo_b"/>
    <property type="match status" value="1"/>
</dbReference>
<dbReference type="GO" id="GO:0046933">
    <property type="term" value="F:proton-transporting ATP synthase activity, rotational mechanism"/>
    <property type="evidence" value="ECO:0007669"/>
    <property type="project" value="UniProtKB-UniRule"/>
</dbReference>
<dbReference type="GO" id="GO:0045259">
    <property type="term" value="C:proton-transporting ATP synthase complex"/>
    <property type="evidence" value="ECO:0007669"/>
    <property type="project" value="UniProtKB-KW"/>
</dbReference>
<evidence type="ECO:0000256" key="1">
    <source>
        <dbReference type="ARBA" id="ARBA00004167"/>
    </source>
</evidence>
<evidence type="ECO:0000256" key="8">
    <source>
        <dbReference type="ARBA" id="ARBA00023136"/>
    </source>
</evidence>
<evidence type="ECO:0000313" key="14">
    <source>
        <dbReference type="EMBL" id="AIT94287.1"/>
    </source>
</evidence>
<dbReference type="Pfam" id="PF00430">
    <property type="entry name" value="ATP-synt_B"/>
    <property type="match status" value="1"/>
</dbReference>
<evidence type="ECO:0000256" key="13">
    <source>
        <dbReference type="SAM" id="Coils"/>
    </source>
</evidence>
<dbReference type="PANTHER" id="PTHR34264:SF3">
    <property type="entry name" value="ATP SYNTHASE SUBUNIT B, CHLOROPLASTIC"/>
    <property type="match status" value="1"/>
</dbReference>
<proteinExistence type="inferred from homology"/>
<keyword evidence="14" id="KW-0150">Chloroplast</keyword>
<comment type="subunit">
    <text evidence="11">F-type ATPases have 2 components, F(1) - the catalytic core - and F(0) - the membrane proton channel. F(1) has five subunits: alpha(3), beta(3), gamma(1), delta(1), epsilon(1). F(0) has four main subunits: a(1), b(1), b'(1) and c(10-14). The alpha and beta chains form an alternating ring which encloses part of the gamma chain. F(1) is attached to F(0) by a central stalk formed by the gamma and epsilon chains, while a peripheral stalk is formed by the delta, b and b' chains.</text>
</comment>
<dbReference type="GeneID" id="22159533"/>
<dbReference type="GO" id="GO:0009535">
    <property type="term" value="C:chloroplast thylakoid membrane"/>
    <property type="evidence" value="ECO:0007669"/>
    <property type="project" value="UniProtKB-SubCell"/>
</dbReference>
<keyword evidence="13" id="KW-0175">Coiled coil</keyword>
<dbReference type="HAMAP" id="MF_01398">
    <property type="entry name" value="ATP_synth_b_bprime"/>
    <property type="match status" value="1"/>
</dbReference>
<evidence type="ECO:0000256" key="7">
    <source>
        <dbReference type="ARBA" id="ARBA00023065"/>
    </source>
</evidence>
<evidence type="ECO:0000256" key="9">
    <source>
        <dbReference type="ARBA" id="ARBA00023310"/>
    </source>
</evidence>
<sequence length="178" mass="20236">MSFLTFWKTLSLGEGFGFNGNILETNILNLAVVLAVVVSLGGDALKSLLENRKQEIIKNLEEVEKRAKEAEASLNDAVAQLELAQKKAVEIKEQGLKTAEQEKKQSIRQTEEDAQQLQLMQEEALRLQQQKAISQISKQVVNLALKRVYTKFTSRLDDRFHRSINNFQIALFADYNKK</sequence>
<protein>
    <recommendedName>
        <fullName evidence="11">ATP synthase subunit b, chloroplastic</fullName>
    </recommendedName>
    <alternativeName>
        <fullName evidence="11">ATP synthase F(0) sector subunit b</fullName>
    </alternativeName>
    <alternativeName>
        <fullName evidence="11">ATPase subunit I</fullName>
    </alternativeName>
</protein>
<evidence type="ECO:0000256" key="6">
    <source>
        <dbReference type="ARBA" id="ARBA00022989"/>
    </source>
</evidence>
<evidence type="ECO:0000256" key="4">
    <source>
        <dbReference type="ARBA" id="ARBA00022692"/>
    </source>
</evidence>
<keyword evidence="5 11" id="KW-0375">Hydrogen ion transport</keyword>
<evidence type="ECO:0000256" key="11">
    <source>
        <dbReference type="HAMAP-Rule" id="MF_01398"/>
    </source>
</evidence>
<keyword evidence="4 11" id="KW-0812">Transmembrane</keyword>
<evidence type="ECO:0000256" key="12">
    <source>
        <dbReference type="RuleBase" id="RU003848"/>
    </source>
</evidence>
<gene>
    <name evidence="11 14" type="primary">atpF</name>
</gene>
<keyword evidence="7 11" id="KW-0406">Ion transport</keyword>
<dbReference type="InterPro" id="IPR002146">
    <property type="entry name" value="ATP_synth_b/b'su_bac/chlpt"/>
</dbReference>
<comment type="similarity">
    <text evidence="11 12">Belongs to the ATPase B chain family.</text>
</comment>
<dbReference type="RefSeq" id="YP_009105622.1">
    <property type="nucleotide sequence ID" value="NC_025534.1"/>
</dbReference>
<keyword evidence="2 11" id="KW-0813">Transport</keyword>
<geneLocation type="chloroplast" evidence="14"/>
<dbReference type="AlphaFoldDB" id="A0A097KM82"/>
<evidence type="ECO:0000256" key="3">
    <source>
        <dbReference type="ARBA" id="ARBA00022547"/>
    </source>
</evidence>
<comment type="miscellaneous">
    <text evidence="11">In plastids the F-type ATPase is also known as CF(1)CF(0).</text>
</comment>
<dbReference type="EMBL" id="KM462872">
    <property type="protein sequence ID" value="AIT94287.1"/>
    <property type="molecule type" value="Genomic_DNA"/>
</dbReference>
<keyword evidence="9 11" id="KW-0066">ATP synthesis</keyword>
<name>A0A097KM82_9CHLO</name>
<keyword evidence="3 11" id="KW-0138">CF(0)</keyword>
<reference evidence="14" key="1">
    <citation type="journal article" date="2014" name="BMC Evol. Biol.">
        <title>Chloroplast phylogenomic analysis resolves deep-level relationships within the green algal class Trebouxiophyceae.</title>
        <authorList>
            <person name="Lemieux C."/>
            <person name="Otis C."/>
            <person name="Turmel M."/>
        </authorList>
    </citation>
    <scope>NUCLEOTIDE SEQUENCE</scope>
</reference>
<keyword evidence="8 11" id="KW-0472">Membrane</keyword>
<evidence type="ECO:0000256" key="5">
    <source>
        <dbReference type="ARBA" id="ARBA00022781"/>
    </source>
</evidence>
<comment type="subcellular location">
    <subcellularLocation>
        <location evidence="1">Membrane</location>
        <topology evidence="1">Single-pass membrane protein</topology>
    </subcellularLocation>
    <subcellularLocation>
        <location evidence="11">Plastid</location>
        <location evidence="11">Chloroplast thylakoid membrane</location>
        <topology evidence="11">Single-pass membrane protein</topology>
    </subcellularLocation>
</comment>
<comment type="function">
    <text evidence="11">Component of the F(0) channel, it forms part of the peripheral stalk, linking F(1) to F(0).</text>
</comment>
<evidence type="ECO:0000256" key="2">
    <source>
        <dbReference type="ARBA" id="ARBA00022448"/>
    </source>
</evidence>
<accession>A0A097KM82</accession>
<keyword evidence="6 11" id="KW-1133">Transmembrane helix</keyword>
<dbReference type="PANTHER" id="PTHR34264">
    <property type="entry name" value="ATP SYNTHASE SUBUNIT B, CHLOROPLASTIC"/>
    <property type="match status" value="1"/>
</dbReference>
<comment type="function">
    <text evidence="10 11">F(1)F(0) ATP synthase produces ATP from ADP in the presence of a proton or sodium gradient. F-type ATPases consist of two structural domains, F(1) containing the extramembraneous catalytic core and F(0) containing the membrane proton channel, linked together by a central stalk and a peripheral stalk. During catalysis, ATP synthesis in the catalytic domain of F(1) is coupled via a rotary mechanism of the central stalk subunits to proton translocation.</text>
</comment>
<keyword evidence="14" id="KW-0934">Plastid</keyword>
<keyword evidence="11" id="KW-0793">Thylakoid</keyword>
<organism evidence="14">
    <name type="scientific">Xylochloris irregularis</name>
    <dbReference type="NCBI Taxonomy" id="480381"/>
    <lineage>
        <taxon>Eukaryota</taxon>
        <taxon>Viridiplantae</taxon>
        <taxon>Chlorophyta</taxon>
        <taxon>core chlorophytes</taxon>
        <taxon>Trebouxiophyceae</taxon>
        <taxon>Trebouxiophyceae incertae sedis</taxon>
        <taxon>Xylochloris</taxon>
    </lineage>
</organism>